<organism evidence="1 2">
    <name type="scientific">Phytophthora nicotianae</name>
    <name type="common">Potato buckeye rot agent</name>
    <name type="synonym">Phytophthora parasitica</name>
    <dbReference type="NCBI Taxonomy" id="4792"/>
    <lineage>
        <taxon>Eukaryota</taxon>
        <taxon>Sar</taxon>
        <taxon>Stramenopiles</taxon>
        <taxon>Oomycota</taxon>
        <taxon>Peronosporomycetes</taxon>
        <taxon>Peronosporales</taxon>
        <taxon>Peronosporaceae</taxon>
        <taxon>Phytophthora</taxon>
    </lineage>
</organism>
<dbReference type="Proteomes" id="UP000054636">
    <property type="component" value="Unassembled WGS sequence"/>
</dbReference>
<dbReference type="EMBL" id="LNFP01000253">
    <property type="protein sequence ID" value="KUF95052.1"/>
    <property type="molecule type" value="Genomic_DNA"/>
</dbReference>
<evidence type="ECO:0000313" key="2">
    <source>
        <dbReference type="Proteomes" id="UP000054636"/>
    </source>
</evidence>
<dbReference type="PANTHER" id="PTHR48142:SF1">
    <property type="entry name" value="MULE TRANSPOSASE DOMAIN-CONTAINING PROTEIN"/>
    <property type="match status" value="1"/>
</dbReference>
<name>A0A0W8DFQ4_PHYNI</name>
<dbReference type="AlphaFoldDB" id="A0A0W8DFQ4"/>
<evidence type="ECO:0000313" key="1">
    <source>
        <dbReference type="EMBL" id="KUF95052.1"/>
    </source>
</evidence>
<dbReference type="PANTHER" id="PTHR48142">
    <property type="entry name" value="PIGMENTOSA GTPASE REGULATOR-LIKE PROTEIN, PUTATIVE-RELATED"/>
    <property type="match status" value="1"/>
</dbReference>
<proteinExistence type="predicted"/>
<protein>
    <submittedName>
        <fullName evidence="1">Intraflagellar Transport Protein 52</fullName>
    </submittedName>
</protein>
<gene>
    <name evidence="1" type="ORF">AM588_10011050</name>
</gene>
<sequence length="302" mass="33989">MPRRLSWEEKAVDVDAPAADALLETLKSFDIVKSQTMACTLCASDDHKMRYRLLACASVVCIDATTDNCGWRGKIVTCLETGHASIFEYETHSSTVSSPRRKKLSSTQKTYCRELADNHLRPMRIRHALARKFSTSLEDLPPLKTVQNFVNNYGRNCLENHDRVDDLRAWVHERAYTGSEAMTDAFTFGWQLGNMGKPVVGNGSDGKPLIVGLSTKALILRLMVPPDSYILHLYATYKMNQCGYPVLVVGISDRSRRFHLVALFVISQETQPVFQAALSALRRLYYWVTAKDLQVNYAMADG</sequence>
<comment type="caution">
    <text evidence="1">The sequence shown here is derived from an EMBL/GenBank/DDBJ whole genome shotgun (WGS) entry which is preliminary data.</text>
</comment>
<reference evidence="1 2" key="1">
    <citation type="submission" date="2015-11" db="EMBL/GenBank/DDBJ databases">
        <title>Genomes and virulence difference between two physiological races of Phytophthora nicotianae.</title>
        <authorList>
            <person name="Liu H."/>
            <person name="Ma X."/>
            <person name="Yu H."/>
            <person name="Fang D."/>
            <person name="Li Y."/>
            <person name="Wang X."/>
            <person name="Wang W."/>
            <person name="Dong Y."/>
            <person name="Xiao B."/>
        </authorList>
    </citation>
    <scope>NUCLEOTIDE SEQUENCE [LARGE SCALE GENOMIC DNA]</scope>
    <source>
        <strain evidence="2">race 1</strain>
    </source>
</reference>
<accession>A0A0W8DFQ4</accession>